<proteinExistence type="inferred from homology"/>
<evidence type="ECO:0000256" key="3">
    <source>
        <dbReference type="ARBA" id="ARBA00023002"/>
    </source>
</evidence>
<dbReference type="Proteomes" id="UP000241771">
    <property type="component" value="Unassembled WGS sequence"/>
</dbReference>
<dbReference type="InterPro" id="IPR045247">
    <property type="entry name" value="Oye-like"/>
</dbReference>
<dbReference type="FunFam" id="3.20.20.70:FF:000059">
    <property type="entry name" value="N-ethylmaleimide reductase, FMN-linked"/>
    <property type="match status" value="1"/>
</dbReference>
<evidence type="ECO:0000256" key="1">
    <source>
        <dbReference type="ARBA" id="ARBA00001917"/>
    </source>
</evidence>
<keyword evidence="6" id="KW-1185">Reference proteome</keyword>
<dbReference type="RefSeq" id="WP_036831199.1">
    <property type="nucleotide sequence ID" value="NZ_JGVO01001578.1"/>
</dbReference>
<dbReference type="GO" id="GO:0010181">
    <property type="term" value="F:FMN binding"/>
    <property type="evidence" value="ECO:0007669"/>
    <property type="project" value="InterPro"/>
</dbReference>
<dbReference type="GO" id="GO:0005829">
    <property type="term" value="C:cytosol"/>
    <property type="evidence" value="ECO:0007669"/>
    <property type="project" value="UniProtKB-ARBA"/>
</dbReference>
<dbReference type="Gene3D" id="3.20.20.70">
    <property type="entry name" value="Aldolase class I"/>
    <property type="match status" value="1"/>
</dbReference>
<accession>A0A2T3P029</accession>
<organism evidence="5 6">
    <name type="scientific">Photobacterium sanctipauli</name>
    <dbReference type="NCBI Taxonomy" id="1342794"/>
    <lineage>
        <taxon>Bacteria</taxon>
        <taxon>Pseudomonadati</taxon>
        <taxon>Pseudomonadota</taxon>
        <taxon>Gammaproteobacteria</taxon>
        <taxon>Vibrionales</taxon>
        <taxon>Vibrionaceae</taxon>
        <taxon>Photobacterium</taxon>
    </lineage>
</organism>
<dbReference type="OrthoDB" id="8523426at2"/>
<dbReference type="CDD" id="cd02933">
    <property type="entry name" value="OYE_like_FMN"/>
    <property type="match status" value="1"/>
</dbReference>
<comment type="cofactor">
    <cofactor evidence="1">
        <name>FMN</name>
        <dbReference type="ChEBI" id="CHEBI:58210"/>
    </cofactor>
</comment>
<dbReference type="SUPFAM" id="SSF51395">
    <property type="entry name" value="FMN-linked oxidoreductases"/>
    <property type="match status" value="1"/>
</dbReference>
<dbReference type="AlphaFoldDB" id="A0A2T3P029"/>
<evidence type="ECO:0000259" key="4">
    <source>
        <dbReference type="Pfam" id="PF00724"/>
    </source>
</evidence>
<dbReference type="PANTHER" id="PTHR22893:SF135">
    <property type="entry name" value="NAD(P)H:FLAVIN OXIDOREDUCTASE SYE2"/>
    <property type="match status" value="1"/>
</dbReference>
<evidence type="ECO:0000313" key="6">
    <source>
        <dbReference type="Proteomes" id="UP000241771"/>
    </source>
</evidence>
<reference evidence="5 6" key="1">
    <citation type="submission" date="2018-01" db="EMBL/GenBank/DDBJ databases">
        <title>Whole genome sequencing of Histamine producing bacteria.</title>
        <authorList>
            <person name="Butler K."/>
        </authorList>
    </citation>
    <scope>NUCLEOTIDE SEQUENCE [LARGE SCALE GENOMIC DNA]</scope>
    <source>
        <strain evidence="5 6">DSM 100436</strain>
    </source>
</reference>
<name>A0A2T3P029_9GAMM</name>
<dbReference type="Pfam" id="PF00724">
    <property type="entry name" value="Oxidored_FMN"/>
    <property type="match status" value="1"/>
</dbReference>
<dbReference type="InterPro" id="IPR001155">
    <property type="entry name" value="OxRdtase_FMN_N"/>
</dbReference>
<dbReference type="PANTHER" id="PTHR22893">
    <property type="entry name" value="NADH OXIDOREDUCTASE-RELATED"/>
    <property type="match status" value="1"/>
</dbReference>
<protein>
    <submittedName>
        <fullName evidence="5">Alkene reductase</fullName>
    </submittedName>
</protein>
<evidence type="ECO:0000313" key="5">
    <source>
        <dbReference type="EMBL" id="PSW21857.1"/>
    </source>
</evidence>
<keyword evidence="3" id="KW-0560">Oxidoreductase</keyword>
<sequence length="370" mass="40448">MTASLFQPTQLGQFSINNRIAMAPMTRSRTTQPGDVPNDMMATYYGQRATAGLIITEGAPISAVGRGYSLTPGIYTQAHIDGWKKTTQAIHDKGGKVFIQLWHVGRRSHESITGEEIVSASAIKEADKVFGPLPDGGFGMIETGVPRAMSIADIQQTIADFVQAAKNAMEAGFDGVEIHAAHGYLLDQFMRLASNQRDDQYGGSQENRMRFLLETVEAVVDAIGADKVAIRVSPHVVEGFADFDPEIEALTLKVLEQLAPLNLAYLHFSENISKYVEAPESFRQAARQVYPNTIMVAGKLDKAKAEALLSKKYADLVAFGTPFVTNPDFVHRIEHNIALTDFDADARLSLYGGDEKGYIDYPTAEESLTV</sequence>
<comment type="caution">
    <text evidence="5">The sequence shown here is derived from an EMBL/GenBank/DDBJ whole genome shotgun (WGS) entry which is preliminary data.</text>
</comment>
<dbReference type="InterPro" id="IPR013785">
    <property type="entry name" value="Aldolase_TIM"/>
</dbReference>
<comment type="similarity">
    <text evidence="2">Belongs to the NADH:flavin oxidoreductase/NADH oxidase family.</text>
</comment>
<dbReference type="EMBL" id="PYMA01000001">
    <property type="protein sequence ID" value="PSW21857.1"/>
    <property type="molecule type" value="Genomic_DNA"/>
</dbReference>
<dbReference type="GO" id="GO:0016628">
    <property type="term" value="F:oxidoreductase activity, acting on the CH-CH group of donors, NAD or NADP as acceptor"/>
    <property type="evidence" value="ECO:0007669"/>
    <property type="project" value="UniProtKB-ARBA"/>
</dbReference>
<feature type="domain" description="NADH:flavin oxidoreductase/NADH oxidase N-terminal" evidence="4">
    <location>
        <begin position="4"/>
        <end position="338"/>
    </location>
</feature>
<evidence type="ECO:0000256" key="2">
    <source>
        <dbReference type="ARBA" id="ARBA00005979"/>
    </source>
</evidence>
<gene>
    <name evidence="5" type="ORF">C9I98_00900</name>
</gene>